<name>A0ABV0QRG9_9TELE</name>
<comment type="caution">
    <text evidence="1">The sequence shown here is derived from an EMBL/GenBank/DDBJ whole genome shotgun (WGS) entry which is preliminary data.</text>
</comment>
<sequence>MGVSHLLTFTGSSTPLFTSLSNSASTLGLMAFCTCLAFRYFGEHPGLTVSFIVLSLMLPNSPSNISECFFKISCRRPMLTSFTVNTSGQFNLSFLSHRCPNKGSHPDY</sequence>
<keyword evidence="2" id="KW-1185">Reference proteome</keyword>
<organism evidence="1 2">
    <name type="scientific">Xenoophorus captivus</name>
    <dbReference type="NCBI Taxonomy" id="1517983"/>
    <lineage>
        <taxon>Eukaryota</taxon>
        <taxon>Metazoa</taxon>
        <taxon>Chordata</taxon>
        <taxon>Craniata</taxon>
        <taxon>Vertebrata</taxon>
        <taxon>Euteleostomi</taxon>
        <taxon>Actinopterygii</taxon>
        <taxon>Neopterygii</taxon>
        <taxon>Teleostei</taxon>
        <taxon>Neoteleostei</taxon>
        <taxon>Acanthomorphata</taxon>
        <taxon>Ovalentaria</taxon>
        <taxon>Atherinomorphae</taxon>
        <taxon>Cyprinodontiformes</taxon>
        <taxon>Goodeidae</taxon>
        <taxon>Xenoophorus</taxon>
    </lineage>
</organism>
<evidence type="ECO:0000313" key="2">
    <source>
        <dbReference type="Proteomes" id="UP001434883"/>
    </source>
</evidence>
<dbReference type="Proteomes" id="UP001434883">
    <property type="component" value="Unassembled WGS sequence"/>
</dbReference>
<proteinExistence type="predicted"/>
<protein>
    <submittedName>
        <fullName evidence="1">Uncharacterized protein</fullName>
    </submittedName>
</protein>
<gene>
    <name evidence="1" type="ORF">XENOCAPTIV_012375</name>
</gene>
<accession>A0ABV0QRG9</accession>
<evidence type="ECO:0000313" key="1">
    <source>
        <dbReference type="EMBL" id="MEQ2198400.1"/>
    </source>
</evidence>
<reference evidence="1 2" key="1">
    <citation type="submission" date="2021-06" db="EMBL/GenBank/DDBJ databases">
        <authorList>
            <person name="Palmer J.M."/>
        </authorList>
    </citation>
    <scope>NUCLEOTIDE SEQUENCE [LARGE SCALE GENOMIC DNA]</scope>
    <source>
        <strain evidence="1 2">XC_2019</strain>
        <tissue evidence="1">Muscle</tissue>
    </source>
</reference>
<dbReference type="EMBL" id="JAHRIN010019413">
    <property type="protein sequence ID" value="MEQ2198400.1"/>
    <property type="molecule type" value="Genomic_DNA"/>
</dbReference>